<dbReference type="SUPFAM" id="SSF50692">
    <property type="entry name" value="ADC-like"/>
    <property type="match status" value="1"/>
</dbReference>
<dbReference type="GO" id="GO:0016020">
    <property type="term" value="C:membrane"/>
    <property type="evidence" value="ECO:0007669"/>
    <property type="project" value="TreeGrafter"/>
</dbReference>
<dbReference type="RefSeq" id="WP_195709313.1">
    <property type="nucleotide sequence ID" value="NZ_CP062916.1"/>
</dbReference>
<feature type="domain" description="Molybdopterin oxidoreductase" evidence="10">
    <location>
        <begin position="114"/>
        <end position="484"/>
    </location>
</feature>
<evidence type="ECO:0000256" key="5">
    <source>
        <dbReference type="ARBA" id="ARBA00022505"/>
    </source>
</evidence>
<dbReference type="CDD" id="cd02787">
    <property type="entry name" value="MopB_CT_ydeP"/>
    <property type="match status" value="1"/>
</dbReference>
<dbReference type="Gene3D" id="3.40.228.10">
    <property type="entry name" value="Dimethylsulfoxide Reductase, domain 2"/>
    <property type="match status" value="1"/>
</dbReference>
<keyword evidence="4" id="KW-0004">4Fe-4S</keyword>
<dbReference type="Pfam" id="PF01568">
    <property type="entry name" value="Molydop_binding"/>
    <property type="match status" value="1"/>
</dbReference>
<dbReference type="InterPro" id="IPR009010">
    <property type="entry name" value="Asp_de-COase-like_dom_sf"/>
</dbReference>
<dbReference type="InterPro" id="IPR041953">
    <property type="entry name" value="YdeP_MopB"/>
</dbReference>
<dbReference type="GO" id="GO:0051539">
    <property type="term" value="F:4 iron, 4 sulfur cluster binding"/>
    <property type="evidence" value="ECO:0007669"/>
    <property type="project" value="UniProtKB-KW"/>
</dbReference>
<evidence type="ECO:0000256" key="8">
    <source>
        <dbReference type="ARBA" id="ARBA00023004"/>
    </source>
</evidence>
<dbReference type="InterPro" id="IPR006656">
    <property type="entry name" value="Mopterin_OxRdtase"/>
</dbReference>
<keyword evidence="9" id="KW-0411">Iron-sulfur</keyword>
<dbReference type="AlphaFoldDB" id="A0AAQ0BKU7"/>
<keyword evidence="8" id="KW-0408">Iron</keyword>
<proteinExistence type="inferred from homology"/>
<dbReference type="Gene3D" id="2.40.40.20">
    <property type="match status" value="1"/>
</dbReference>
<dbReference type="InterPro" id="IPR050123">
    <property type="entry name" value="Prok_molybdopt-oxidoreductase"/>
</dbReference>
<evidence type="ECO:0000313" key="13">
    <source>
        <dbReference type="Proteomes" id="UP000594500"/>
    </source>
</evidence>
<dbReference type="Proteomes" id="UP000594500">
    <property type="component" value="Chromosome"/>
</dbReference>
<dbReference type="Pfam" id="PF00384">
    <property type="entry name" value="Molybdopterin"/>
    <property type="match status" value="1"/>
</dbReference>
<evidence type="ECO:0000256" key="3">
    <source>
        <dbReference type="ARBA" id="ARBA00010312"/>
    </source>
</evidence>
<dbReference type="InterPro" id="IPR037951">
    <property type="entry name" value="MopB_CT_YdeP"/>
</dbReference>
<gene>
    <name evidence="12" type="ORF">IMO34_13770</name>
</gene>
<evidence type="ECO:0000256" key="2">
    <source>
        <dbReference type="ARBA" id="ARBA00001966"/>
    </source>
</evidence>
<dbReference type="GO" id="GO:1990204">
    <property type="term" value="C:oxidoreductase complex"/>
    <property type="evidence" value="ECO:0007669"/>
    <property type="project" value="UniProtKB-ARBA"/>
</dbReference>
<evidence type="ECO:0000259" key="11">
    <source>
        <dbReference type="Pfam" id="PF01568"/>
    </source>
</evidence>
<comment type="cofactor">
    <cofactor evidence="2">
        <name>[4Fe-4S] cluster</name>
        <dbReference type="ChEBI" id="CHEBI:49883"/>
    </cofactor>
</comment>
<feature type="domain" description="Molybdopterin dinucleotide-binding" evidence="11">
    <location>
        <begin position="642"/>
        <end position="749"/>
    </location>
</feature>
<dbReference type="PIRSF" id="PIRSF000144">
    <property type="entry name" value="CbbBc"/>
    <property type="match status" value="1"/>
</dbReference>
<dbReference type="NCBIfam" id="TIGR01701">
    <property type="entry name" value="Fdhalpha-like"/>
    <property type="match status" value="1"/>
</dbReference>
<dbReference type="SUPFAM" id="SSF53706">
    <property type="entry name" value="Formate dehydrogenase/DMSO reductase, domains 1-3"/>
    <property type="match status" value="1"/>
</dbReference>
<evidence type="ECO:0000313" key="12">
    <source>
        <dbReference type="EMBL" id="QPF06458.1"/>
    </source>
</evidence>
<dbReference type="InterPro" id="IPR010046">
    <property type="entry name" value="Mopterin_OxRdtse_a_bac"/>
</dbReference>
<dbReference type="PANTHER" id="PTHR43105:SF4">
    <property type="entry name" value="PROTEIN YDEP"/>
    <property type="match status" value="1"/>
</dbReference>
<accession>A0AAQ0BKU7</accession>
<comment type="similarity">
    <text evidence="3">Belongs to the prokaryotic molybdopterin-containing oxidoreductase family.</text>
</comment>
<dbReference type="GO" id="GO:0045333">
    <property type="term" value="P:cellular respiration"/>
    <property type="evidence" value="ECO:0007669"/>
    <property type="project" value="UniProtKB-ARBA"/>
</dbReference>
<evidence type="ECO:0000256" key="9">
    <source>
        <dbReference type="ARBA" id="ARBA00023014"/>
    </source>
</evidence>
<protein>
    <submittedName>
        <fullName evidence="12">FdhF/YdeP family oxidoreductase</fullName>
    </submittedName>
</protein>
<dbReference type="GO" id="GO:0008863">
    <property type="term" value="F:formate dehydrogenase (NAD+) activity"/>
    <property type="evidence" value="ECO:0007669"/>
    <property type="project" value="InterPro"/>
</dbReference>
<evidence type="ECO:0000259" key="10">
    <source>
        <dbReference type="Pfam" id="PF00384"/>
    </source>
</evidence>
<dbReference type="CDD" id="cd02767">
    <property type="entry name" value="MopB_ydeP"/>
    <property type="match status" value="1"/>
</dbReference>
<keyword evidence="7" id="KW-0560">Oxidoreductase</keyword>
<evidence type="ECO:0000256" key="6">
    <source>
        <dbReference type="ARBA" id="ARBA00022723"/>
    </source>
</evidence>
<keyword evidence="5" id="KW-0500">Molybdenum</keyword>
<dbReference type="InterPro" id="IPR006657">
    <property type="entry name" value="MoPterin_dinucl-bd_dom"/>
</dbReference>
<sequence>MNKKRRAVPGVHPYDGPAGGWGALKATAIAVRTQMDALDAPATLLRTNQPDGFDCPGCAWPDKEHKSTFQFCENGAKAVTWEATSKRVTAEFLAANTVSSLLAKSDFELEGYGRLTDPLVYDRASDTLRPVSWERAFARIGEIVSGMQPDEVEFYTSGRASNEAAWLFQLYARELGTNNFPDCSNMCHEATSVGLPQSIGIGKGTVSLDDFEQTELVISIGHNPGTNHPRMMGTLHELSRRGVPIIVLNPLKERALERFADPQNVIEMATYSSTNIASTYFQVKAGGDAAALKGIAKALLQMDDDLDNVLDSAFIAEHTQNFPAFADDLRLTRWHDIERESGLTRDDLQRVAAAYAKSNATIVTYGMGITQHNKGTSNVRLIADLLLMRGNIGKPGAGICPLRGHSNVQGNRTVGITEKPSASFLASLQREFGFVPPQAHGHDAVKALEAMIAGKSKALLCLGGNFAVAMPDRQQAFPAMQGLELSVHVGTKLNRSHLLVAKETYILPCLGRTELDVQQSGRQSITVEDSMSMVHASSGKLKPASPQLRSEPAIVAGMAMATLANTKVDWLALVANYDRIRELIERTVPGFENYNQRIRHPGGFRMPLPPTERVWPTPTGKAMFSVFHGVHENVQVDGEDVMRLVTLRSHDQYNTTIYALDDRYRGVFGRRDVLFMNEQDMANMGLEHGDRVDISTALPGSHQRLEDITLVAYSIAPGTVGAYYPEANVLVPLNYLDEESGTPSYKSVPVRLTLRSKEILPVAGLR</sequence>
<dbReference type="GO" id="GO:0043546">
    <property type="term" value="F:molybdopterin cofactor binding"/>
    <property type="evidence" value="ECO:0007669"/>
    <property type="project" value="InterPro"/>
</dbReference>
<dbReference type="GO" id="GO:0030151">
    <property type="term" value="F:molybdenum ion binding"/>
    <property type="evidence" value="ECO:0007669"/>
    <property type="project" value="InterPro"/>
</dbReference>
<name>A0AAQ0BKU7_RAOTE</name>
<reference evidence="12 13" key="1">
    <citation type="submission" date="2020-10" db="EMBL/GenBank/DDBJ databases">
        <title>Resistance determinants and their genetic context in bacteria from a longitudinal study of pigs reared under conventional and antibiotic-free husbandry practices.</title>
        <authorList>
            <person name="Poulin-Laprade D."/>
            <person name="Brouard J.-S."/>
            <person name="Gagnon N."/>
            <person name="Turcotte A."/>
            <person name="Langlois A."/>
            <person name="Matte J.J."/>
            <person name="Carrillo C.D."/>
            <person name="Zaheer R."/>
            <person name="McAllister T."/>
            <person name="Topp E."/>
            <person name="Talbot G."/>
        </authorList>
    </citation>
    <scope>NUCLEOTIDE SEQUENCE [LARGE SCALE GENOMIC DNA]</scope>
    <source>
        <strain evidence="12 13">Res13-Abat-PEB01-P1-04-A</strain>
    </source>
</reference>
<dbReference type="EMBL" id="CP062916">
    <property type="protein sequence ID" value="QPF06458.1"/>
    <property type="molecule type" value="Genomic_DNA"/>
</dbReference>
<evidence type="ECO:0000256" key="1">
    <source>
        <dbReference type="ARBA" id="ARBA00001942"/>
    </source>
</evidence>
<dbReference type="PANTHER" id="PTHR43105">
    <property type="entry name" value="RESPIRATORY NITRATE REDUCTASE"/>
    <property type="match status" value="1"/>
</dbReference>
<keyword evidence="6" id="KW-0479">Metal-binding</keyword>
<comment type="cofactor">
    <cofactor evidence="1">
        <name>Mo-bis(molybdopterin guanine dinucleotide)</name>
        <dbReference type="ChEBI" id="CHEBI:60539"/>
    </cofactor>
</comment>
<organism evidence="12 13">
    <name type="scientific">Raoultella terrigena</name>
    <name type="common">Klebsiella terrigena</name>
    <dbReference type="NCBI Taxonomy" id="577"/>
    <lineage>
        <taxon>Bacteria</taxon>
        <taxon>Pseudomonadati</taxon>
        <taxon>Pseudomonadota</taxon>
        <taxon>Gammaproteobacteria</taxon>
        <taxon>Enterobacterales</taxon>
        <taxon>Enterobacteriaceae</taxon>
        <taxon>Klebsiella/Raoultella group</taxon>
        <taxon>Raoultella</taxon>
    </lineage>
</organism>
<evidence type="ECO:0000256" key="7">
    <source>
        <dbReference type="ARBA" id="ARBA00023002"/>
    </source>
</evidence>
<evidence type="ECO:0000256" key="4">
    <source>
        <dbReference type="ARBA" id="ARBA00022485"/>
    </source>
</evidence>
<dbReference type="Gene3D" id="3.40.50.740">
    <property type="match status" value="1"/>
</dbReference>